<name>A0AAE1QDE9_9EUCA</name>
<feature type="transmembrane region" description="Helical" evidence="1">
    <location>
        <begin position="28"/>
        <end position="47"/>
    </location>
</feature>
<evidence type="ECO:0000313" key="2">
    <source>
        <dbReference type="EMBL" id="KAK4324789.1"/>
    </source>
</evidence>
<proteinExistence type="predicted"/>
<feature type="transmembrane region" description="Helical" evidence="1">
    <location>
        <begin position="53"/>
        <end position="75"/>
    </location>
</feature>
<accession>A0AAE1QDE9</accession>
<sequence>MDCWDGSDEANCTNYIGVCGVGSPWEFLMAKLTMLMLVVVQVPQAVWPSSPEVVVVVMHQYTLLTLIGLGGLALCRHMYWCSSTPLLKIV</sequence>
<evidence type="ECO:0000313" key="3">
    <source>
        <dbReference type="Proteomes" id="UP001292094"/>
    </source>
</evidence>
<comment type="caution">
    <text evidence="2">The sequence shown here is derived from an EMBL/GenBank/DDBJ whole genome shotgun (WGS) entry which is preliminary data.</text>
</comment>
<protein>
    <submittedName>
        <fullName evidence="2">Uncharacterized protein</fullName>
    </submittedName>
</protein>
<dbReference type="AlphaFoldDB" id="A0AAE1QDE9"/>
<organism evidence="2 3">
    <name type="scientific">Petrolisthes manimaculis</name>
    <dbReference type="NCBI Taxonomy" id="1843537"/>
    <lineage>
        <taxon>Eukaryota</taxon>
        <taxon>Metazoa</taxon>
        <taxon>Ecdysozoa</taxon>
        <taxon>Arthropoda</taxon>
        <taxon>Crustacea</taxon>
        <taxon>Multicrustacea</taxon>
        <taxon>Malacostraca</taxon>
        <taxon>Eumalacostraca</taxon>
        <taxon>Eucarida</taxon>
        <taxon>Decapoda</taxon>
        <taxon>Pleocyemata</taxon>
        <taxon>Anomura</taxon>
        <taxon>Galatheoidea</taxon>
        <taxon>Porcellanidae</taxon>
        <taxon>Petrolisthes</taxon>
    </lineage>
</organism>
<dbReference type="Proteomes" id="UP001292094">
    <property type="component" value="Unassembled WGS sequence"/>
</dbReference>
<dbReference type="EMBL" id="JAWZYT010000326">
    <property type="protein sequence ID" value="KAK4324789.1"/>
    <property type="molecule type" value="Genomic_DNA"/>
</dbReference>
<keyword evidence="1" id="KW-0812">Transmembrane</keyword>
<keyword evidence="3" id="KW-1185">Reference proteome</keyword>
<gene>
    <name evidence="2" type="ORF">Pmani_004596</name>
</gene>
<keyword evidence="1" id="KW-1133">Transmembrane helix</keyword>
<keyword evidence="1" id="KW-0472">Membrane</keyword>
<reference evidence="2" key="1">
    <citation type="submission" date="2023-11" db="EMBL/GenBank/DDBJ databases">
        <title>Genome assemblies of two species of porcelain crab, Petrolisthes cinctipes and Petrolisthes manimaculis (Anomura: Porcellanidae).</title>
        <authorList>
            <person name="Angst P."/>
        </authorList>
    </citation>
    <scope>NUCLEOTIDE SEQUENCE</scope>
    <source>
        <strain evidence="2">PB745_02</strain>
        <tissue evidence="2">Gill</tissue>
    </source>
</reference>
<evidence type="ECO:0000256" key="1">
    <source>
        <dbReference type="SAM" id="Phobius"/>
    </source>
</evidence>